<comment type="caution">
    <text evidence="2">The sequence shown here is derived from an EMBL/GenBank/DDBJ whole genome shotgun (WGS) entry which is preliminary data.</text>
</comment>
<dbReference type="PRINTS" id="PR00111">
    <property type="entry name" value="ABHYDROLASE"/>
</dbReference>
<keyword evidence="2" id="KW-0378">Hydrolase</keyword>
<name>A0ABW7F1N1_9BURK</name>
<reference evidence="2 3" key="1">
    <citation type="submission" date="2024-08" db="EMBL/GenBank/DDBJ databases">
        <authorList>
            <person name="Lu H."/>
        </authorList>
    </citation>
    <scope>NUCLEOTIDE SEQUENCE [LARGE SCALE GENOMIC DNA]</scope>
    <source>
        <strain evidence="2 3">LYH14W</strain>
    </source>
</reference>
<dbReference type="GO" id="GO:0016787">
    <property type="term" value="F:hydrolase activity"/>
    <property type="evidence" value="ECO:0007669"/>
    <property type="project" value="UniProtKB-KW"/>
</dbReference>
<dbReference type="Proteomes" id="UP001606210">
    <property type="component" value="Unassembled WGS sequence"/>
</dbReference>
<dbReference type="Gene3D" id="3.40.50.1820">
    <property type="entry name" value="alpha/beta hydrolase"/>
    <property type="match status" value="1"/>
</dbReference>
<dbReference type="SUPFAM" id="SSF53474">
    <property type="entry name" value="alpha/beta-Hydrolases"/>
    <property type="match status" value="1"/>
</dbReference>
<dbReference type="InterPro" id="IPR029058">
    <property type="entry name" value="AB_hydrolase_fold"/>
</dbReference>
<dbReference type="PANTHER" id="PTHR43433">
    <property type="entry name" value="HYDROLASE, ALPHA/BETA FOLD FAMILY PROTEIN"/>
    <property type="match status" value="1"/>
</dbReference>
<feature type="domain" description="AB hydrolase-1" evidence="1">
    <location>
        <begin position="45"/>
        <end position="277"/>
    </location>
</feature>
<sequence>MLASPLAAASDTAAATWKDVPTQSISADGVTYAYRELGRQNGGTPVVLLVHLAAVLDNWDPRIVDGLAARHHVIAFDNRGVGASSGSPANTMEQMADDALSFIKAKGFKQVDLFGFSMGGMIAQEVVLKEPQLVRRMILAGTGPAGGEGISTVAGVANYDLIRATLTGQDPKQYLFFTRTPAGIDAGKAFLQRLQERTDNRDRDIAVWAYVSQLQALKAWGEKRPANLSTVKQPVLVANGDDDRMVPTSNSYDLAKRLPNAQLVIYPDAGHGGIFQHHADFVSKALAFLAN</sequence>
<dbReference type="Pfam" id="PF00561">
    <property type="entry name" value="Abhydrolase_1"/>
    <property type="match status" value="1"/>
</dbReference>
<keyword evidence="3" id="KW-1185">Reference proteome</keyword>
<organism evidence="2 3">
    <name type="scientific">Pelomonas parva</name>
    <dbReference type="NCBI Taxonomy" id="3299032"/>
    <lineage>
        <taxon>Bacteria</taxon>
        <taxon>Pseudomonadati</taxon>
        <taxon>Pseudomonadota</taxon>
        <taxon>Betaproteobacteria</taxon>
        <taxon>Burkholderiales</taxon>
        <taxon>Sphaerotilaceae</taxon>
        <taxon>Roseateles</taxon>
    </lineage>
</organism>
<evidence type="ECO:0000313" key="2">
    <source>
        <dbReference type="EMBL" id="MFG6429580.1"/>
    </source>
</evidence>
<dbReference type="InterPro" id="IPR000073">
    <property type="entry name" value="AB_hydrolase_1"/>
</dbReference>
<gene>
    <name evidence="2" type="ORF">ACG00Y_06640</name>
</gene>
<evidence type="ECO:0000259" key="1">
    <source>
        <dbReference type="Pfam" id="PF00561"/>
    </source>
</evidence>
<dbReference type="RefSeq" id="WP_394477495.1">
    <property type="nucleotide sequence ID" value="NZ_JBIGHV010000002.1"/>
</dbReference>
<protein>
    <submittedName>
        <fullName evidence="2">Alpha/beta fold hydrolase</fullName>
    </submittedName>
</protein>
<proteinExistence type="predicted"/>
<accession>A0ABW7F1N1</accession>
<dbReference type="EMBL" id="JBIGHV010000002">
    <property type="protein sequence ID" value="MFG6429580.1"/>
    <property type="molecule type" value="Genomic_DNA"/>
</dbReference>
<dbReference type="InterPro" id="IPR050471">
    <property type="entry name" value="AB_hydrolase"/>
</dbReference>
<evidence type="ECO:0000313" key="3">
    <source>
        <dbReference type="Proteomes" id="UP001606210"/>
    </source>
</evidence>
<dbReference type="PANTHER" id="PTHR43433:SF5">
    <property type="entry name" value="AB HYDROLASE-1 DOMAIN-CONTAINING PROTEIN"/>
    <property type="match status" value="1"/>
</dbReference>